<dbReference type="RefSeq" id="WP_011796162.1">
    <property type="nucleotide sequence ID" value="NZ_CP029373.1"/>
</dbReference>
<evidence type="ECO:0000259" key="3">
    <source>
        <dbReference type="Pfam" id="PF00326"/>
    </source>
</evidence>
<keyword evidence="1 4" id="KW-0378">Hydrolase</keyword>
<dbReference type="PANTHER" id="PTHR42776">
    <property type="entry name" value="SERINE PEPTIDASE S9 FAMILY MEMBER"/>
    <property type="match status" value="1"/>
</dbReference>
<dbReference type="Pfam" id="PF07676">
    <property type="entry name" value="PD40"/>
    <property type="match status" value="3"/>
</dbReference>
<dbReference type="SUPFAM" id="SSF82171">
    <property type="entry name" value="DPP6 N-terminal domain-like"/>
    <property type="match status" value="1"/>
</dbReference>
<keyword evidence="2" id="KW-0720">Serine protease</keyword>
<dbReference type="EMBL" id="CP127363">
    <property type="protein sequence ID" value="WIY46881.1"/>
    <property type="molecule type" value="Genomic_DNA"/>
</dbReference>
<dbReference type="Gene3D" id="2.120.10.30">
    <property type="entry name" value="TolB, C-terminal domain"/>
    <property type="match status" value="2"/>
</dbReference>
<evidence type="ECO:0000313" key="5">
    <source>
        <dbReference type="Proteomes" id="UP001242732"/>
    </source>
</evidence>
<dbReference type="InterPro" id="IPR011659">
    <property type="entry name" value="WD40"/>
</dbReference>
<name>A0ABY9AIW1_PARCI</name>
<dbReference type="InterPro" id="IPR029058">
    <property type="entry name" value="AB_hydrolase_fold"/>
</dbReference>
<evidence type="ECO:0000256" key="2">
    <source>
        <dbReference type="ARBA" id="ARBA00022825"/>
    </source>
</evidence>
<proteinExistence type="predicted"/>
<dbReference type="Proteomes" id="UP001242732">
    <property type="component" value="Chromosome"/>
</dbReference>
<dbReference type="Pfam" id="PF00326">
    <property type="entry name" value="Peptidase_S9"/>
    <property type="match status" value="1"/>
</dbReference>
<sequence length="661" mass="70759">MSAAPWTAEDIAGHHSIAGVQGSPTEELLVCTVERVNRAADRSESSLWCVPLEGGAPWPLTGGTSTDNNPRWSPDGKQVAFISMRTGSSQVFVIARHGGEARQVGALDGTALSAEWSPDGCSLAVLCTVAVDPELRGRRPGPDAPPPRTGGPRIVWRLPYKSDGLGYVLGQETHLFVLRVSDGQCRRLTDGAFNVRAAAWSPDGRTIAMVRTRDSDTEGHRTDLWTLRADGGDARQLTDGLAQVLSPVWSPDGRTIVVSGSRDEGDALVRLWQCDAEGGRVEPLGDPSIEIGTETSSVRFVDGDPGRVLALLMRRGVHAVASIAVPGGEVRVIVEDDRQRLALAHTRSRLAFVAHTPSEPMEIQACGRDGSGAHTVTAFNAAWCRGHPGATVERRCFTVPDGEGGTHAIDGWLLRPAGAAGPGPLLVDLHGGPASHALFDYQATAYWPVLWSRGWSILALNPSGSAGYGRDFAERLRGCWGERDLPEVLAALETLQREGLADERVAVCGKSYGGFLSAWAIGHTDRFRAAVVMAPVADARGHYGTSDSGYYADPFDFGGTPWSVPQAYLQRSTLPGAARARTPTLILQGEDDERCPVGQSEALFCALKRGANPPCELVIYPGEGHAFTSAGTPSVREDAVRRIVEWLARWTEPPVRPQRAP</sequence>
<gene>
    <name evidence="4" type="ORF">QRO08_13555</name>
</gene>
<keyword evidence="5" id="KW-1185">Reference proteome</keyword>
<feature type="domain" description="Peptidase S9 prolyl oligopeptidase catalytic" evidence="3">
    <location>
        <begin position="449"/>
        <end position="651"/>
    </location>
</feature>
<dbReference type="InterPro" id="IPR001375">
    <property type="entry name" value="Peptidase_S9_cat"/>
</dbReference>
<dbReference type="GeneID" id="79792773"/>
<dbReference type="PANTHER" id="PTHR42776:SF27">
    <property type="entry name" value="DIPEPTIDYL PEPTIDASE FAMILY MEMBER 6"/>
    <property type="match status" value="1"/>
</dbReference>
<keyword evidence="2" id="KW-0645">Protease</keyword>
<accession>A0ABY9AIW1</accession>
<evidence type="ECO:0000313" key="4">
    <source>
        <dbReference type="EMBL" id="WIY46881.1"/>
    </source>
</evidence>
<dbReference type="SUPFAM" id="SSF53474">
    <property type="entry name" value="alpha/beta-Hydrolases"/>
    <property type="match status" value="1"/>
</dbReference>
<reference evidence="4 5" key="1">
    <citation type="submission" date="2023-06" db="EMBL/GenBank/DDBJ databases">
        <authorList>
            <person name="Ham H."/>
            <person name="Park D.S."/>
        </authorList>
    </citation>
    <scope>NUCLEOTIDE SEQUENCE [LARGE SCALE GENOMIC DNA]</scope>
    <source>
        <strain evidence="4 5">KACC 17005</strain>
    </source>
</reference>
<protein>
    <submittedName>
        <fullName evidence="4">S9 family peptidase</fullName>
        <ecNumber evidence="4">3.4.-.-</ecNumber>
    </submittedName>
</protein>
<dbReference type="EC" id="3.4.-.-" evidence="4"/>
<dbReference type="GO" id="GO:0016787">
    <property type="term" value="F:hydrolase activity"/>
    <property type="evidence" value="ECO:0007669"/>
    <property type="project" value="UniProtKB-KW"/>
</dbReference>
<dbReference type="InterPro" id="IPR011042">
    <property type="entry name" value="6-blade_b-propeller_TolB-like"/>
</dbReference>
<evidence type="ECO:0000256" key="1">
    <source>
        <dbReference type="ARBA" id="ARBA00022801"/>
    </source>
</evidence>
<organism evidence="4 5">
    <name type="scientific">Paracidovorax citrulli</name>
    <name type="common">Acidovorax citrulli</name>
    <dbReference type="NCBI Taxonomy" id="80869"/>
    <lineage>
        <taxon>Bacteria</taxon>
        <taxon>Pseudomonadati</taxon>
        <taxon>Pseudomonadota</taxon>
        <taxon>Betaproteobacteria</taxon>
        <taxon>Burkholderiales</taxon>
        <taxon>Comamonadaceae</taxon>
        <taxon>Paracidovorax</taxon>
    </lineage>
</organism>
<dbReference type="Gene3D" id="3.40.50.1820">
    <property type="entry name" value="alpha/beta hydrolase"/>
    <property type="match status" value="1"/>
</dbReference>